<evidence type="ECO:0000256" key="1">
    <source>
        <dbReference type="SAM" id="MobiDB-lite"/>
    </source>
</evidence>
<proteinExistence type="predicted"/>
<accession>A0A0G4FVD7</accession>
<evidence type="ECO:0000313" key="2">
    <source>
        <dbReference type="EMBL" id="CEM19127.1"/>
    </source>
</evidence>
<name>A0A0G4FVD7_9ALVE</name>
<dbReference type="EMBL" id="CDMZ01000666">
    <property type="protein sequence ID" value="CEM19127.1"/>
    <property type="molecule type" value="Genomic_DNA"/>
</dbReference>
<protein>
    <submittedName>
        <fullName evidence="2">Uncharacterized protein</fullName>
    </submittedName>
</protein>
<gene>
    <name evidence="2" type="ORF">Cvel_18969</name>
</gene>
<sequence length="178" mass="19014">MDGEKAGAGASFQSWLRGDGSPGLHPIEYREGPPYVGKGLQALVKRCIHSNREGVALLMSDPNHRFSLAVIHLVAMEERWGYSFRLLRGSELCSFEPVDLQDGQETSDPIIGRQRQSRLRASKGQGAATPSGPVAAPPGPTISPCLDLAAGGFALPKVQKYRLLNLGRGGVSDPTRGP</sequence>
<organism evidence="2">
    <name type="scientific">Chromera velia CCMP2878</name>
    <dbReference type="NCBI Taxonomy" id="1169474"/>
    <lineage>
        <taxon>Eukaryota</taxon>
        <taxon>Sar</taxon>
        <taxon>Alveolata</taxon>
        <taxon>Colpodellida</taxon>
        <taxon>Chromeraceae</taxon>
        <taxon>Chromera</taxon>
    </lineage>
</organism>
<feature type="region of interest" description="Disordered" evidence="1">
    <location>
        <begin position="103"/>
        <end position="141"/>
    </location>
</feature>
<dbReference type="VEuPathDB" id="CryptoDB:Cvel_18969"/>
<reference evidence="2" key="1">
    <citation type="submission" date="2014-11" db="EMBL/GenBank/DDBJ databases">
        <authorList>
            <person name="Otto D Thomas"/>
            <person name="Naeem Raeece"/>
        </authorList>
    </citation>
    <scope>NUCLEOTIDE SEQUENCE</scope>
</reference>
<dbReference type="PhylomeDB" id="A0A0G4FVD7"/>
<dbReference type="AlphaFoldDB" id="A0A0G4FVD7"/>